<evidence type="ECO:0000259" key="7">
    <source>
        <dbReference type="PROSITE" id="PS50850"/>
    </source>
</evidence>
<evidence type="ECO:0000256" key="3">
    <source>
        <dbReference type="ARBA" id="ARBA00022692"/>
    </source>
</evidence>
<feature type="transmembrane region" description="Helical" evidence="6">
    <location>
        <begin position="468"/>
        <end position="487"/>
    </location>
</feature>
<dbReference type="InterPro" id="IPR036259">
    <property type="entry name" value="MFS_trans_sf"/>
</dbReference>
<dbReference type="EMBL" id="MU853412">
    <property type="protein sequence ID" value="KAK4133351.1"/>
    <property type="molecule type" value="Genomic_DNA"/>
</dbReference>
<evidence type="ECO:0000256" key="4">
    <source>
        <dbReference type="ARBA" id="ARBA00022989"/>
    </source>
</evidence>
<feature type="transmembrane region" description="Helical" evidence="6">
    <location>
        <begin position="372"/>
        <end position="394"/>
    </location>
</feature>
<evidence type="ECO:0000256" key="2">
    <source>
        <dbReference type="ARBA" id="ARBA00022448"/>
    </source>
</evidence>
<feature type="transmembrane region" description="Helical" evidence="6">
    <location>
        <begin position="341"/>
        <end position="365"/>
    </location>
</feature>
<accession>A0AAN6UKF1</accession>
<proteinExistence type="predicted"/>
<evidence type="ECO:0000313" key="9">
    <source>
        <dbReference type="Proteomes" id="UP001304895"/>
    </source>
</evidence>
<dbReference type="GO" id="GO:0005886">
    <property type="term" value="C:plasma membrane"/>
    <property type="evidence" value="ECO:0007669"/>
    <property type="project" value="TreeGrafter"/>
</dbReference>
<reference evidence="8" key="1">
    <citation type="journal article" date="2023" name="Mol. Phylogenet. Evol.">
        <title>Genome-scale phylogeny and comparative genomics of the fungal order Sordariales.</title>
        <authorList>
            <person name="Hensen N."/>
            <person name="Bonometti L."/>
            <person name="Westerberg I."/>
            <person name="Brannstrom I.O."/>
            <person name="Guillou S."/>
            <person name="Cros-Aarteil S."/>
            <person name="Calhoun S."/>
            <person name="Haridas S."/>
            <person name="Kuo A."/>
            <person name="Mondo S."/>
            <person name="Pangilinan J."/>
            <person name="Riley R."/>
            <person name="LaButti K."/>
            <person name="Andreopoulos B."/>
            <person name="Lipzen A."/>
            <person name="Chen C."/>
            <person name="Yan M."/>
            <person name="Daum C."/>
            <person name="Ng V."/>
            <person name="Clum A."/>
            <person name="Steindorff A."/>
            <person name="Ohm R.A."/>
            <person name="Martin F."/>
            <person name="Silar P."/>
            <person name="Natvig D.O."/>
            <person name="Lalanne C."/>
            <person name="Gautier V."/>
            <person name="Ament-Velasquez S.L."/>
            <person name="Kruys A."/>
            <person name="Hutchinson M.I."/>
            <person name="Powell A.J."/>
            <person name="Barry K."/>
            <person name="Miller A.N."/>
            <person name="Grigoriev I.V."/>
            <person name="Debuchy R."/>
            <person name="Gladieux P."/>
            <person name="Hiltunen Thoren M."/>
            <person name="Johannesson H."/>
        </authorList>
    </citation>
    <scope>NUCLEOTIDE SEQUENCE</scope>
    <source>
        <strain evidence="8">CBS 123565</strain>
    </source>
</reference>
<dbReference type="PROSITE" id="PS00216">
    <property type="entry name" value="SUGAR_TRANSPORT_1"/>
    <property type="match status" value="1"/>
</dbReference>
<name>A0AAN6UKF1_9PEZI</name>
<dbReference type="PANTHER" id="PTHR23501">
    <property type="entry name" value="MAJOR FACILITATOR SUPERFAMILY"/>
    <property type="match status" value="1"/>
</dbReference>
<dbReference type="AlphaFoldDB" id="A0AAN6UKF1"/>
<feature type="transmembrane region" description="Helical" evidence="6">
    <location>
        <begin position="73"/>
        <end position="93"/>
    </location>
</feature>
<dbReference type="Gene3D" id="1.20.1250.20">
    <property type="entry name" value="MFS general substrate transporter like domains"/>
    <property type="match status" value="1"/>
</dbReference>
<evidence type="ECO:0000256" key="1">
    <source>
        <dbReference type="ARBA" id="ARBA00004141"/>
    </source>
</evidence>
<dbReference type="Pfam" id="PF06609">
    <property type="entry name" value="TRI12"/>
    <property type="match status" value="1"/>
</dbReference>
<dbReference type="InterPro" id="IPR010573">
    <property type="entry name" value="MFS_Str1/Tri12-like"/>
</dbReference>
<reference evidence="8" key="2">
    <citation type="submission" date="2023-05" db="EMBL/GenBank/DDBJ databases">
        <authorList>
            <consortium name="Lawrence Berkeley National Laboratory"/>
            <person name="Steindorff A."/>
            <person name="Hensen N."/>
            <person name="Bonometti L."/>
            <person name="Westerberg I."/>
            <person name="Brannstrom I.O."/>
            <person name="Guillou S."/>
            <person name="Cros-Aarteil S."/>
            <person name="Calhoun S."/>
            <person name="Haridas S."/>
            <person name="Kuo A."/>
            <person name="Mondo S."/>
            <person name="Pangilinan J."/>
            <person name="Riley R."/>
            <person name="Labutti K."/>
            <person name="Andreopoulos B."/>
            <person name="Lipzen A."/>
            <person name="Chen C."/>
            <person name="Yanf M."/>
            <person name="Daum C."/>
            <person name="Ng V."/>
            <person name="Clum A."/>
            <person name="Ohm R."/>
            <person name="Martin F."/>
            <person name="Silar P."/>
            <person name="Natvig D."/>
            <person name="Lalanne C."/>
            <person name="Gautier V."/>
            <person name="Ament-Velasquez S.L."/>
            <person name="Kruys A."/>
            <person name="Hutchinson M.I."/>
            <person name="Powell A.J."/>
            <person name="Barry K."/>
            <person name="Miller A.N."/>
            <person name="Grigoriev I.V."/>
            <person name="Debuchy R."/>
            <person name="Gladieux P."/>
            <person name="Thoren M.H."/>
            <person name="Johannesson H."/>
        </authorList>
    </citation>
    <scope>NUCLEOTIDE SEQUENCE</scope>
    <source>
        <strain evidence="8">CBS 123565</strain>
    </source>
</reference>
<feature type="transmembrane region" description="Helical" evidence="6">
    <location>
        <begin position="206"/>
        <end position="226"/>
    </location>
</feature>
<feature type="transmembrane region" description="Helical" evidence="6">
    <location>
        <begin position="314"/>
        <end position="335"/>
    </location>
</feature>
<keyword evidence="2" id="KW-0813">Transport</keyword>
<keyword evidence="4 6" id="KW-1133">Transmembrane helix</keyword>
<keyword evidence="5 6" id="KW-0472">Membrane</keyword>
<feature type="transmembrane region" description="Helical" evidence="6">
    <location>
        <begin position="18"/>
        <end position="40"/>
    </location>
</feature>
<dbReference type="PROSITE" id="PS50850">
    <property type="entry name" value="MFS"/>
    <property type="match status" value="1"/>
</dbReference>
<organism evidence="8 9">
    <name type="scientific">Trichocladium antarcticum</name>
    <dbReference type="NCBI Taxonomy" id="1450529"/>
    <lineage>
        <taxon>Eukaryota</taxon>
        <taxon>Fungi</taxon>
        <taxon>Dikarya</taxon>
        <taxon>Ascomycota</taxon>
        <taxon>Pezizomycotina</taxon>
        <taxon>Sordariomycetes</taxon>
        <taxon>Sordariomycetidae</taxon>
        <taxon>Sordariales</taxon>
        <taxon>Chaetomiaceae</taxon>
        <taxon>Trichocladium</taxon>
    </lineage>
</organism>
<feature type="transmembrane region" description="Helical" evidence="6">
    <location>
        <begin position="247"/>
        <end position="268"/>
    </location>
</feature>
<feature type="transmembrane region" description="Helical" evidence="6">
    <location>
        <begin position="47"/>
        <end position="67"/>
    </location>
</feature>
<dbReference type="Proteomes" id="UP001304895">
    <property type="component" value="Unassembled WGS sequence"/>
</dbReference>
<evidence type="ECO:0000256" key="5">
    <source>
        <dbReference type="ARBA" id="ARBA00023136"/>
    </source>
</evidence>
<dbReference type="GO" id="GO:0022857">
    <property type="term" value="F:transmembrane transporter activity"/>
    <property type="evidence" value="ECO:0007669"/>
    <property type="project" value="InterPro"/>
</dbReference>
<dbReference type="PANTHER" id="PTHR23501:SF109">
    <property type="entry name" value="MAJOR FACILITATOR SUPERFAMILY (MFS) PROFILE DOMAIN-CONTAINING PROTEIN-RELATED"/>
    <property type="match status" value="1"/>
</dbReference>
<protein>
    <submittedName>
        <fullName evidence="8">MFS general substrate transporter</fullName>
    </submittedName>
</protein>
<feature type="transmembrane region" description="Helical" evidence="6">
    <location>
        <begin position="105"/>
        <end position="127"/>
    </location>
</feature>
<sequence length="502" mass="53458">TGSVPVYIYRDLGGADHWVWFASANLLATAAISPFVGALSDLMGRRYVAIIGSIAIILGQIICGTAQGMSLFIAGMALAGVGTGINELTALAGTAELVPLSRRGYYIAGMTLTIFPFLPSAMFAQLISFHATWRFIAVLTSVWAFVGLVLTTLFYFPPPRPDQQARGGKAGLLMRTDLVGGILSIVGVSCFEAGLLGAGYQYAWTSAHTLVPLVLGGFCIAGFVAWERWGTQYPMVPRNLSKAPRTLRLTMVITFISGANFFSVLLLWPGEAYNVYGHDPIGVGIRGLPFAFGTISGCVVSLVLLSWWRGQIKWLIFSASVLMTVGCGCLSLATVDNMQSVYAILFVTGVGVGGIIVPVSTVATIICRGEMIATVTALTITVRIIGGAVGYALYYNVFVHKLVPELRTMVGGACVQNGVTDPAVIDEVITLTGASLVREIRDLPGIDEEIWAELVAAGQRAYAHAYPWVYYCSVVFGAVSVLASLFLGDISEMVDDSVVVVM</sequence>
<keyword evidence="9" id="KW-1185">Reference proteome</keyword>
<dbReference type="InterPro" id="IPR005829">
    <property type="entry name" value="Sugar_transporter_CS"/>
</dbReference>
<evidence type="ECO:0000256" key="6">
    <source>
        <dbReference type="SAM" id="Phobius"/>
    </source>
</evidence>
<evidence type="ECO:0000313" key="8">
    <source>
        <dbReference type="EMBL" id="KAK4133351.1"/>
    </source>
</evidence>
<feature type="transmembrane region" description="Helical" evidence="6">
    <location>
        <begin position="288"/>
        <end position="307"/>
    </location>
</feature>
<keyword evidence="3 6" id="KW-0812">Transmembrane</keyword>
<feature type="domain" description="Major facilitator superfamily (MFS) profile" evidence="7">
    <location>
        <begin position="1"/>
        <end position="492"/>
    </location>
</feature>
<comment type="caution">
    <text evidence="8">The sequence shown here is derived from an EMBL/GenBank/DDBJ whole genome shotgun (WGS) entry which is preliminary data.</text>
</comment>
<dbReference type="InterPro" id="IPR020846">
    <property type="entry name" value="MFS_dom"/>
</dbReference>
<feature type="non-terminal residue" evidence="8">
    <location>
        <position position="1"/>
    </location>
</feature>
<feature type="transmembrane region" description="Helical" evidence="6">
    <location>
        <begin position="133"/>
        <end position="157"/>
    </location>
</feature>
<gene>
    <name evidence="8" type="ORF">BT67DRAFT_478532</name>
</gene>
<feature type="transmembrane region" description="Helical" evidence="6">
    <location>
        <begin position="178"/>
        <end position="200"/>
    </location>
</feature>
<dbReference type="SUPFAM" id="SSF103473">
    <property type="entry name" value="MFS general substrate transporter"/>
    <property type="match status" value="1"/>
</dbReference>
<comment type="subcellular location">
    <subcellularLocation>
        <location evidence="1">Membrane</location>
        <topology evidence="1">Multi-pass membrane protein</topology>
    </subcellularLocation>
</comment>